<dbReference type="InterPro" id="IPR014756">
    <property type="entry name" value="Ig_E-set"/>
</dbReference>
<dbReference type="InterPro" id="IPR002110">
    <property type="entry name" value="Ankyrin_rpt"/>
</dbReference>
<dbReference type="EMBL" id="CAIX01000081">
    <property type="protein sequence ID" value="CCI44864.1"/>
    <property type="molecule type" value="Genomic_DNA"/>
</dbReference>
<dbReference type="InParanoid" id="A0A024GDV3"/>
<dbReference type="PROSITE" id="PS50088">
    <property type="entry name" value="ANK_REPEAT"/>
    <property type="match status" value="1"/>
</dbReference>
<keyword evidence="6" id="KW-0539">Nucleus</keyword>
<evidence type="ECO:0000256" key="1">
    <source>
        <dbReference type="ARBA" id="ARBA00004123"/>
    </source>
</evidence>
<evidence type="ECO:0000259" key="8">
    <source>
        <dbReference type="SMART" id="SM01076"/>
    </source>
</evidence>
<proteinExistence type="inferred from homology"/>
<dbReference type="Gene3D" id="1.20.5.190">
    <property type="match status" value="1"/>
</dbReference>
<keyword evidence="3 7" id="KW-0040">ANK repeat</keyword>
<keyword evidence="10" id="KW-1185">Reference proteome</keyword>
<dbReference type="PANTHER" id="PTHR23335">
    <property type="entry name" value="CALMODULIN-BINDING TRANSCRIPTION ACTIVATOR CAMTA"/>
    <property type="match status" value="1"/>
</dbReference>
<dbReference type="STRING" id="65357.A0A024GDV3"/>
<name>A0A024GDV3_9STRA</name>
<dbReference type="SUPFAM" id="SSF48403">
    <property type="entry name" value="Ankyrin repeat"/>
    <property type="match status" value="1"/>
</dbReference>
<keyword evidence="5" id="KW-0804">Transcription</keyword>
<dbReference type="InterPro" id="IPR005559">
    <property type="entry name" value="CG-1_dom"/>
</dbReference>
<dbReference type="Gene3D" id="2.60.40.10">
    <property type="entry name" value="Immunoglobulins"/>
    <property type="match status" value="1"/>
</dbReference>
<comment type="caution">
    <text evidence="9">The sequence shown here is derived from an EMBL/GenBank/DDBJ whole genome shotgun (WGS) entry which is preliminary data.</text>
</comment>
<dbReference type="Gene3D" id="4.10.270.10">
    <property type="entry name" value="Myosin, subunit A"/>
    <property type="match status" value="1"/>
</dbReference>
<dbReference type="AlphaFoldDB" id="A0A024GDV3"/>
<dbReference type="GO" id="GO:0003690">
    <property type="term" value="F:double-stranded DNA binding"/>
    <property type="evidence" value="ECO:0007669"/>
    <property type="project" value="TreeGrafter"/>
</dbReference>
<feature type="domain" description="CG-1" evidence="8">
    <location>
        <begin position="14"/>
        <end position="160"/>
    </location>
</feature>
<evidence type="ECO:0000256" key="2">
    <source>
        <dbReference type="ARBA" id="ARBA00008267"/>
    </source>
</evidence>
<comment type="similarity">
    <text evidence="2">Belongs to the CAMTA family.</text>
</comment>
<protein>
    <recommendedName>
        <fullName evidence="8">CG-1 domain-containing protein</fullName>
    </recommendedName>
</protein>
<dbReference type="Pfam" id="PF12796">
    <property type="entry name" value="Ank_2"/>
    <property type="match status" value="1"/>
</dbReference>
<dbReference type="GO" id="GO:0006357">
    <property type="term" value="P:regulation of transcription by RNA polymerase II"/>
    <property type="evidence" value="ECO:0007669"/>
    <property type="project" value="TreeGrafter"/>
</dbReference>
<evidence type="ECO:0000256" key="5">
    <source>
        <dbReference type="ARBA" id="ARBA00023163"/>
    </source>
</evidence>
<dbReference type="SUPFAM" id="SSF81296">
    <property type="entry name" value="E set domains"/>
    <property type="match status" value="1"/>
</dbReference>
<dbReference type="SMART" id="SM00248">
    <property type="entry name" value="ANK"/>
    <property type="match status" value="2"/>
</dbReference>
<dbReference type="SMART" id="SM00015">
    <property type="entry name" value="IQ"/>
    <property type="match status" value="3"/>
</dbReference>
<accession>A0A024GDV3</accession>
<dbReference type="SUPFAM" id="SSF52540">
    <property type="entry name" value="P-loop containing nucleoside triphosphate hydrolases"/>
    <property type="match status" value="1"/>
</dbReference>
<dbReference type="GO" id="GO:0003712">
    <property type="term" value="F:transcription coregulator activity"/>
    <property type="evidence" value="ECO:0007669"/>
    <property type="project" value="TreeGrafter"/>
</dbReference>
<evidence type="ECO:0000256" key="7">
    <source>
        <dbReference type="PROSITE-ProRule" id="PRU00023"/>
    </source>
</evidence>
<dbReference type="Gene3D" id="1.25.40.20">
    <property type="entry name" value="Ankyrin repeat-containing domain"/>
    <property type="match status" value="1"/>
</dbReference>
<sequence>MRNRSLTEAQAIKLLAAAATRWLTKDEILFLLLHAKFLECISIISDSVKQRPQTYDLLLSSKAAKSSSTTPPRDLIIRKTAGLGKRAKIEAVAYVKTAQSSLSIATLSFWEATFTLQRTQYVNALTFSLRLISRCQTFHRRCYCIRDHQQIVLVHYLDLTHKERLRNEKCILERNEQPNGRYSALQATEAGIPDLTSIFTDEHEEQHVKNECRGSNGLEISDFSPEWDFVSGGAKVLICMAHQVPILAEIASIFVQFGPYGSVPAQILTPTVLRCTAPQATAAGTVDLFIYCANNAIVSEKRAFEYKLANTLEPIEYIGEKRGRSLETKPKTNLETLLADTEPWMLASFAENAFDERQCKIRVVERLSEFQQAIHNNSVNKADTAAETVMDDFVDVCNKDLTFDDRAADEMTDKEIEIYSEMLLERVLEQLVRIAHTDEELMEELNCVDETGLSLLHYVCFYKYARFVPFLVAHGAQVNQQSTQGQTALHIAAGCGHQDVVQVLLEYQVDLFVYDHLGLTAADRAESAGHFDVALQLRQLMTISAGDGIQDCQDNGFAESNALVGERDRDNRKFLLGAFSIMSLHDKCALSLGMIRDPDVLCNSDSSKNPTKEWMTSDAYSDVESCTKSSSTWLPTRSRPEFCDVKSVIADDEGKHKLVAAMELMDPEELQCLEEEARVIQHNVRAWLLKRNYHRMRDTTQKLDEVAQSIEKERRGQTPRCNIVSDARYPLSNSSDTEVFERAAVTVQAATRTMIARKNFLQAKNVTIKVQAATRGALCRKKFARMKRQALASLVIQRNVREWWNKQPVPSH</sequence>
<dbReference type="PROSITE" id="PS50096">
    <property type="entry name" value="IQ"/>
    <property type="match status" value="3"/>
</dbReference>
<dbReference type="InterPro" id="IPR013783">
    <property type="entry name" value="Ig-like_fold"/>
</dbReference>
<gene>
    <name evidence="9" type="ORF">BN9_056880</name>
</gene>
<keyword evidence="4" id="KW-0010">Activator</keyword>
<evidence type="ECO:0000313" key="10">
    <source>
        <dbReference type="Proteomes" id="UP000053237"/>
    </source>
</evidence>
<dbReference type="Proteomes" id="UP000053237">
    <property type="component" value="Unassembled WGS sequence"/>
</dbReference>
<dbReference type="Pfam" id="PF00612">
    <property type="entry name" value="IQ"/>
    <property type="match status" value="1"/>
</dbReference>
<dbReference type="OrthoDB" id="407555at2759"/>
<evidence type="ECO:0000256" key="3">
    <source>
        <dbReference type="ARBA" id="ARBA00023043"/>
    </source>
</evidence>
<evidence type="ECO:0000256" key="6">
    <source>
        <dbReference type="ARBA" id="ARBA00023242"/>
    </source>
</evidence>
<dbReference type="PROSITE" id="PS50297">
    <property type="entry name" value="ANK_REP_REGION"/>
    <property type="match status" value="1"/>
</dbReference>
<feature type="repeat" description="ANK" evidence="7">
    <location>
        <begin position="484"/>
        <end position="516"/>
    </location>
</feature>
<reference evidence="9 10" key="1">
    <citation type="submission" date="2012-05" db="EMBL/GenBank/DDBJ databases">
        <title>Recombination and specialization in a pathogen metapopulation.</title>
        <authorList>
            <person name="Gardiner A."/>
            <person name="Kemen E."/>
            <person name="Schultz-Larsen T."/>
            <person name="MacLean D."/>
            <person name="Van Oosterhout C."/>
            <person name="Jones J.D.G."/>
        </authorList>
    </citation>
    <scope>NUCLEOTIDE SEQUENCE [LARGE SCALE GENOMIC DNA]</scope>
    <source>
        <strain evidence="9 10">Ac Nc2</strain>
    </source>
</reference>
<dbReference type="GO" id="GO:0005634">
    <property type="term" value="C:nucleus"/>
    <property type="evidence" value="ECO:0007669"/>
    <property type="project" value="UniProtKB-SubCell"/>
</dbReference>
<comment type="subcellular location">
    <subcellularLocation>
        <location evidence="1">Nucleus</location>
    </subcellularLocation>
</comment>
<dbReference type="SMART" id="SM01076">
    <property type="entry name" value="CG-1"/>
    <property type="match status" value="1"/>
</dbReference>
<dbReference type="InterPro" id="IPR027417">
    <property type="entry name" value="P-loop_NTPase"/>
</dbReference>
<dbReference type="CDD" id="cd00102">
    <property type="entry name" value="IPT"/>
    <property type="match status" value="1"/>
</dbReference>
<evidence type="ECO:0000256" key="4">
    <source>
        <dbReference type="ARBA" id="ARBA00023159"/>
    </source>
</evidence>
<evidence type="ECO:0000313" key="9">
    <source>
        <dbReference type="EMBL" id="CCI44864.1"/>
    </source>
</evidence>
<organism evidence="9 10">
    <name type="scientific">Albugo candida</name>
    <dbReference type="NCBI Taxonomy" id="65357"/>
    <lineage>
        <taxon>Eukaryota</taxon>
        <taxon>Sar</taxon>
        <taxon>Stramenopiles</taxon>
        <taxon>Oomycota</taxon>
        <taxon>Peronosporomycetes</taxon>
        <taxon>Albuginales</taxon>
        <taxon>Albuginaceae</taxon>
        <taxon>Albugo</taxon>
    </lineage>
</organism>
<dbReference type="InterPro" id="IPR000048">
    <property type="entry name" value="IQ_motif_EF-hand-BS"/>
</dbReference>
<dbReference type="InterPro" id="IPR036770">
    <property type="entry name" value="Ankyrin_rpt-contain_sf"/>
</dbReference>
<dbReference type="PANTHER" id="PTHR23335:SF1">
    <property type="entry name" value="CALMODULIN-BINDING TRANSCRIPTION ACTIVATOR, ISOFORM F"/>
    <property type="match status" value="1"/>
</dbReference>